<dbReference type="Proteomes" id="UP001283361">
    <property type="component" value="Unassembled WGS sequence"/>
</dbReference>
<evidence type="ECO:0000313" key="3">
    <source>
        <dbReference type="Proteomes" id="UP001283361"/>
    </source>
</evidence>
<organism evidence="2 3">
    <name type="scientific">Elysia crispata</name>
    <name type="common">lettuce slug</name>
    <dbReference type="NCBI Taxonomy" id="231223"/>
    <lineage>
        <taxon>Eukaryota</taxon>
        <taxon>Metazoa</taxon>
        <taxon>Spiralia</taxon>
        <taxon>Lophotrochozoa</taxon>
        <taxon>Mollusca</taxon>
        <taxon>Gastropoda</taxon>
        <taxon>Heterobranchia</taxon>
        <taxon>Euthyneura</taxon>
        <taxon>Panpulmonata</taxon>
        <taxon>Sacoglossa</taxon>
        <taxon>Placobranchoidea</taxon>
        <taxon>Plakobranchidae</taxon>
        <taxon>Elysia</taxon>
    </lineage>
</organism>
<keyword evidence="1" id="KW-0732">Signal</keyword>
<accession>A0AAE0ZG43</accession>
<sequence length="71" mass="7950">MKTAVLIILAMAIATTTARTFCNISYPDWQSSSACNGRKTMRVGRLIKCCANLNLKPVHLNIGWRKYCVCQ</sequence>
<protein>
    <submittedName>
        <fullName evidence="2">Uncharacterized protein</fullName>
    </submittedName>
</protein>
<evidence type="ECO:0000313" key="2">
    <source>
        <dbReference type="EMBL" id="KAK3768550.1"/>
    </source>
</evidence>
<reference evidence="2" key="1">
    <citation type="journal article" date="2023" name="G3 (Bethesda)">
        <title>A reference genome for the long-term kleptoplast-retaining sea slug Elysia crispata morphotype clarki.</title>
        <authorList>
            <person name="Eastman K.E."/>
            <person name="Pendleton A.L."/>
            <person name="Shaikh M.A."/>
            <person name="Suttiyut T."/>
            <person name="Ogas R."/>
            <person name="Tomko P."/>
            <person name="Gavelis G."/>
            <person name="Widhalm J.R."/>
            <person name="Wisecaver J.H."/>
        </authorList>
    </citation>
    <scope>NUCLEOTIDE SEQUENCE</scope>
    <source>
        <strain evidence="2">ECLA1</strain>
    </source>
</reference>
<name>A0AAE0ZG43_9GAST</name>
<evidence type="ECO:0000256" key="1">
    <source>
        <dbReference type="SAM" id="SignalP"/>
    </source>
</evidence>
<proteinExistence type="predicted"/>
<dbReference type="AlphaFoldDB" id="A0AAE0ZG43"/>
<feature type="signal peptide" evidence="1">
    <location>
        <begin position="1"/>
        <end position="18"/>
    </location>
</feature>
<feature type="chain" id="PRO_5042264612" evidence="1">
    <location>
        <begin position="19"/>
        <end position="71"/>
    </location>
</feature>
<keyword evidence="3" id="KW-1185">Reference proteome</keyword>
<gene>
    <name evidence="2" type="ORF">RRG08_066074</name>
</gene>
<comment type="caution">
    <text evidence="2">The sequence shown here is derived from an EMBL/GenBank/DDBJ whole genome shotgun (WGS) entry which is preliminary data.</text>
</comment>
<dbReference type="EMBL" id="JAWDGP010004040">
    <property type="protein sequence ID" value="KAK3768550.1"/>
    <property type="molecule type" value="Genomic_DNA"/>
</dbReference>